<feature type="domain" description="Thiamine phosphate synthase/TenI" evidence="3">
    <location>
        <begin position="50"/>
        <end position="206"/>
    </location>
</feature>
<dbReference type="Proteomes" id="UP000595448">
    <property type="component" value="Chromosome"/>
</dbReference>
<dbReference type="EMBL" id="CP067977">
    <property type="protein sequence ID" value="QQQ17622.1"/>
    <property type="molecule type" value="Genomic_DNA"/>
</dbReference>
<name>A0ABX7BJ90_9CAUL</name>
<dbReference type="RefSeq" id="WP_201101996.1">
    <property type="nucleotide sequence ID" value="NZ_CP067977.1"/>
</dbReference>
<dbReference type="Pfam" id="PF02581">
    <property type="entry name" value="TMP-TENI"/>
    <property type="match status" value="1"/>
</dbReference>
<dbReference type="InterPro" id="IPR022998">
    <property type="entry name" value="ThiamineP_synth_TenI"/>
</dbReference>
<evidence type="ECO:0000259" key="3">
    <source>
        <dbReference type="Pfam" id="PF02581"/>
    </source>
</evidence>
<dbReference type="CDD" id="cd00564">
    <property type="entry name" value="TMP_TenI"/>
    <property type="match status" value="1"/>
</dbReference>
<keyword evidence="5" id="KW-1185">Reference proteome</keyword>
<sequence>MTMSPDADRLWRTAQALNRAAAAVSPPAGRLPPLLFLTDPQRTPEPWITAAALPPGAGIVYRHFGAGDRQAVAERLRRVTTASGVRLLIGQDARLAEAVAADGVHLPERDLGLAALLRVTRPDWLLTGAVHGRDGLSGAQGLDALILSPVFQAGGLSADKAPLTVEGFADGVGAARLPVYALGGIDADNAEALIGSGACGIVGVDGVRRAFG</sequence>
<organism evidence="4 5">
    <name type="scientific">Brevundimonas vitisensis</name>
    <dbReference type="NCBI Taxonomy" id="2800818"/>
    <lineage>
        <taxon>Bacteria</taxon>
        <taxon>Pseudomonadati</taxon>
        <taxon>Pseudomonadota</taxon>
        <taxon>Alphaproteobacteria</taxon>
        <taxon>Caulobacterales</taxon>
        <taxon>Caulobacteraceae</taxon>
        <taxon>Brevundimonas</taxon>
    </lineage>
</organism>
<accession>A0ABX7BJ90</accession>
<gene>
    <name evidence="4" type="ORF">JIP62_09735</name>
</gene>
<evidence type="ECO:0000313" key="4">
    <source>
        <dbReference type="EMBL" id="QQQ17622.1"/>
    </source>
</evidence>
<dbReference type="PANTHER" id="PTHR20857">
    <property type="entry name" value="THIAMINE-PHOSPHATE PYROPHOSPHORYLASE"/>
    <property type="match status" value="1"/>
</dbReference>
<dbReference type="InterPro" id="IPR036206">
    <property type="entry name" value="ThiamineP_synth_sf"/>
</dbReference>
<dbReference type="Gene3D" id="3.20.20.70">
    <property type="entry name" value="Aldolase class I"/>
    <property type="match status" value="1"/>
</dbReference>
<comment type="pathway">
    <text evidence="1">Cofactor biosynthesis; thiamine diphosphate biosynthesis.</text>
</comment>
<protein>
    <submittedName>
        <fullName evidence="4">Thiamine phosphate synthase</fullName>
    </submittedName>
</protein>
<dbReference type="SUPFAM" id="SSF51391">
    <property type="entry name" value="Thiamin phosphate synthase"/>
    <property type="match status" value="1"/>
</dbReference>
<keyword evidence="2" id="KW-0784">Thiamine biosynthesis</keyword>
<dbReference type="InterPro" id="IPR013785">
    <property type="entry name" value="Aldolase_TIM"/>
</dbReference>
<evidence type="ECO:0000313" key="5">
    <source>
        <dbReference type="Proteomes" id="UP000595448"/>
    </source>
</evidence>
<dbReference type="PANTHER" id="PTHR20857:SF15">
    <property type="entry name" value="THIAMINE-PHOSPHATE SYNTHASE"/>
    <property type="match status" value="1"/>
</dbReference>
<evidence type="ECO:0000256" key="1">
    <source>
        <dbReference type="ARBA" id="ARBA00004948"/>
    </source>
</evidence>
<proteinExistence type="predicted"/>
<reference evidence="4 5" key="1">
    <citation type="submission" date="2021-01" db="EMBL/GenBank/DDBJ databases">
        <title>Brevundimonas vitis sp. nov., an bacterium isolated from grape (Vitis vinifera).</title>
        <authorList>
            <person name="Jiang L."/>
            <person name="Lee J."/>
        </authorList>
    </citation>
    <scope>NUCLEOTIDE SEQUENCE [LARGE SCALE GENOMIC DNA]</scope>
    <source>
        <strain evidence="4 5">GRTSA-9</strain>
    </source>
</reference>
<evidence type="ECO:0000256" key="2">
    <source>
        <dbReference type="ARBA" id="ARBA00022977"/>
    </source>
</evidence>